<proteinExistence type="predicted"/>
<comment type="caution">
    <text evidence="1">The sequence shown here is derived from an EMBL/GenBank/DDBJ whole genome shotgun (WGS) entry which is preliminary data.</text>
</comment>
<protein>
    <submittedName>
        <fullName evidence="1">Uncharacterized protein</fullName>
    </submittedName>
</protein>
<organism evidence="1 2">
    <name type="scientific">Vermiconidia calcicola</name>
    <dbReference type="NCBI Taxonomy" id="1690605"/>
    <lineage>
        <taxon>Eukaryota</taxon>
        <taxon>Fungi</taxon>
        <taxon>Dikarya</taxon>
        <taxon>Ascomycota</taxon>
        <taxon>Pezizomycotina</taxon>
        <taxon>Dothideomycetes</taxon>
        <taxon>Dothideomycetidae</taxon>
        <taxon>Mycosphaerellales</taxon>
        <taxon>Extremaceae</taxon>
        <taxon>Vermiconidia</taxon>
    </lineage>
</organism>
<sequence>MTSDVTEKFNSNVRLSCPLLHQGVTLHWTLVRLDLQHGVLGGEEAVTRNFGKSILMVSAGSKLTADKMIGFQVYLDKELLTERVRMLYFHSWCNCDELSEFYEFT</sequence>
<dbReference type="EMBL" id="JAUTXU010000218">
    <property type="protein sequence ID" value="KAK3697904.1"/>
    <property type="molecule type" value="Genomic_DNA"/>
</dbReference>
<evidence type="ECO:0000313" key="2">
    <source>
        <dbReference type="Proteomes" id="UP001281147"/>
    </source>
</evidence>
<reference evidence="1" key="1">
    <citation type="submission" date="2023-07" db="EMBL/GenBank/DDBJ databases">
        <title>Black Yeasts Isolated from many extreme environments.</title>
        <authorList>
            <person name="Coleine C."/>
            <person name="Stajich J.E."/>
            <person name="Selbmann L."/>
        </authorList>
    </citation>
    <scope>NUCLEOTIDE SEQUENCE</scope>
    <source>
        <strain evidence="1">CCFEE 5714</strain>
    </source>
</reference>
<evidence type="ECO:0000313" key="1">
    <source>
        <dbReference type="EMBL" id="KAK3697904.1"/>
    </source>
</evidence>
<dbReference type="Proteomes" id="UP001281147">
    <property type="component" value="Unassembled WGS sequence"/>
</dbReference>
<gene>
    <name evidence="1" type="ORF">LTR37_017221</name>
</gene>
<accession>A0ACC3MM83</accession>
<name>A0ACC3MM83_9PEZI</name>
<keyword evidence="2" id="KW-1185">Reference proteome</keyword>